<evidence type="ECO:0000313" key="2">
    <source>
        <dbReference type="EMBL" id="GAA3956638.1"/>
    </source>
</evidence>
<protein>
    <submittedName>
        <fullName evidence="2">Uncharacterized protein</fullName>
    </submittedName>
</protein>
<feature type="transmembrane region" description="Helical" evidence="1">
    <location>
        <begin position="33"/>
        <end position="55"/>
    </location>
</feature>
<comment type="caution">
    <text evidence="2">The sequence shown here is derived from an EMBL/GenBank/DDBJ whole genome shotgun (WGS) entry which is preliminary data.</text>
</comment>
<feature type="transmembrane region" description="Helical" evidence="1">
    <location>
        <begin position="67"/>
        <end position="85"/>
    </location>
</feature>
<reference evidence="3" key="1">
    <citation type="journal article" date="2019" name="Int. J. Syst. Evol. Microbiol.">
        <title>The Global Catalogue of Microorganisms (GCM) 10K type strain sequencing project: providing services to taxonomists for standard genome sequencing and annotation.</title>
        <authorList>
            <consortium name="The Broad Institute Genomics Platform"/>
            <consortium name="The Broad Institute Genome Sequencing Center for Infectious Disease"/>
            <person name="Wu L."/>
            <person name="Ma J."/>
        </authorList>
    </citation>
    <scope>NUCLEOTIDE SEQUENCE [LARGE SCALE GENOMIC DNA]</scope>
    <source>
        <strain evidence="3">JCM 16923</strain>
    </source>
</reference>
<dbReference type="RefSeq" id="WP_344782134.1">
    <property type="nucleotide sequence ID" value="NZ_BAAAZW010000004.1"/>
</dbReference>
<feature type="transmembrane region" description="Helical" evidence="1">
    <location>
        <begin position="97"/>
        <end position="130"/>
    </location>
</feature>
<accession>A0ABP7NYE4</accession>
<proteinExistence type="predicted"/>
<keyword evidence="1" id="KW-0812">Transmembrane</keyword>
<organism evidence="2 3">
    <name type="scientific">Gordonia caeni</name>
    <dbReference type="NCBI Taxonomy" id="1007097"/>
    <lineage>
        <taxon>Bacteria</taxon>
        <taxon>Bacillati</taxon>
        <taxon>Actinomycetota</taxon>
        <taxon>Actinomycetes</taxon>
        <taxon>Mycobacteriales</taxon>
        <taxon>Gordoniaceae</taxon>
        <taxon>Gordonia</taxon>
    </lineage>
</organism>
<dbReference type="Proteomes" id="UP001418444">
    <property type="component" value="Unassembled WGS sequence"/>
</dbReference>
<evidence type="ECO:0000256" key="1">
    <source>
        <dbReference type="SAM" id="Phobius"/>
    </source>
</evidence>
<gene>
    <name evidence="2" type="ORF">GCM10022231_14420</name>
</gene>
<sequence length="162" mass="16745">MLAFPASVLQVVIAAAAALLIGDRLIGGLRLSLAGGIVGTLVIGAVVLLLVWLLLRIRPTASGWTMPVVPAVLAVPAGLAAATQLPGAVMVPNAVTWLAAIVLGVVAFVLGCRVVAALFALGAFAVLGVMMRDETARTRRARTAEIARADRAEEAFWRESGR</sequence>
<name>A0ABP7NYE4_9ACTN</name>
<keyword evidence="1" id="KW-0472">Membrane</keyword>
<dbReference type="EMBL" id="BAAAZW010000004">
    <property type="protein sequence ID" value="GAA3956638.1"/>
    <property type="molecule type" value="Genomic_DNA"/>
</dbReference>
<evidence type="ECO:0000313" key="3">
    <source>
        <dbReference type="Proteomes" id="UP001418444"/>
    </source>
</evidence>
<keyword evidence="1" id="KW-1133">Transmembrane helix</keyword>
<keyword evidence="3" id="KW-1185">Reference proteome</keyword>